<proteinExistence type="predicted"/>
<protein>
    <submittedName>
        <fullName evidence="2">Uncharacterized protein</fullName>
    </submittedName>
</protein>
<name>Q5QM70_ORYSJ</name>
<feature type="region of interest" description="Disordered" evidence="1">
    <location>
        <begin position="92"/>
        <end position="115"/>
    </location>
</feature>
<evidence type="ECO:0000256" key="1">
    <source>
        <dbReference type="SAM" id="MobiDB-lite"/>
    </source>
</evidence>
<dbReference type="Proteomes" id="UP000817658">
    <property type="component" value="Chromosome 1"/>
</dbReference>
<feature type="compositionally biased region" description="Basic residues" evidence="1">
    <location>
        <begin position="101"/>
        <end position="110"/>
    </location>
</feature>
<organism evidence="2">
    <name type="scientific">Oryza sativa subsp. japonica</name>
    <name type="common">Rice</name>
    <dbReference type="NCBI Taxonomy" id="39947"/>
    <lineage>
        <taxon>Eukaryota</taxon>
        <taxon>Viridiplantae</taxon>
        <taxon>Streptophyta</taxon>
        <taxon>Embryophyta</taxon>
        <taxon>Tracheophyta</taxon>
        <taxon>Spermatophyta</taxon>
        <taxon>Magnoliopsida</taxon>
        <taxon>Liliopsida</taxon>
        <taxon>Poales</taxon>
        <taxon>Poaceae</taxon>
        <taxon>BOP clade</taxon>
        <taxon>Oryzoideae</taxon>
        <taxon>Oryzeae</taxon>
        <taxon>Oryzinae</taxon>
        <taxon>Oryza</taxon>
        <taxon>Oryza sativa</taxon>
    </lineage>
</organism>
<sequence length="422" mass="47425">MAFNRKSEWVDPTGCFGGVNDKVLHGGLLLSSVHAMDGRTEKRLIWNQDVARGHITNSLEVRITADSTRRGCGRKGVEHRFGFNTHDKEEIEKDTASDMKRSRRIPRRTRKGDEEDSIWTQNRMINLPKLQQRDSTGLQHAIEQITRQGRNQFRGQRGLLATNLGGGVWLRRAAVHVMEELDAGRLQEEAADTGVRGGRLLEAGGGVKATDVIGGGVFGGGVEDGSDKALSALGVPSRSSLRFLRGFVKTAGNGRIATPLVKNQSWCEDRCVIAVVVPRPSEVAVREIATYWFEDQRTSRIISRTPMEVAVREIATYWFENQRASRIISRTPMEVAVREIATYWFENQRASRIISRTPMGVVVWEIATYWFENQRASRIISRTPMEVMVGRDDSAFVKIILDNAVYLTTTYSSAQLFLKNIF</sequence>
<evidence type="ECO:0000313" key="2">
    <source>
        <dbReference type="EMBL" id="BAD73468.1"/>
    </source>
</evidence>
<dbReference type="EMBL" id="AP003335">
    <property type="protein sequence ID" value="BAD73468.1"/>
    <property type="molecule type" value="Genomic_DNA"/>
</dbReference>
<dbReference type="AlphaFoldDB" id="Q5QM70"/>
<gene>
    <name evidence="2" type="primary">B1144G04.23</name>
</gene>
<accession>Q5QM70</accession>
<reference evidence="2" key="1">
    <citation type="journal article" date="2002" name="Nature">
        <title>The genome sequence and structure of rice chromosome 1.</title>
        <authorList>
            <person name="Sasaki T."/>
            <person name="Matsumoto T."/>
            <person name="Yamamoto K."/>
            <person name="Sakata K."/>
            <person name="Baba T."/>
            <person name="Katayose Y."/>
            <person name="Wu J."/>
            <person name="Niimura Y."/>
            <person name="Cheng Z."/>
            <person name="Nagamura Y."/>
            <person name="Antonio B.A."/>
            <person name="Kanamori H."/>
            <person name="Hosokawa S."/>
            <person name="Masukawa M."/>
            <person name="Arikawa K."/>
            <person name="Chiden Y."/>
            <person name="Hayashi M."/>
            <person name="Okamoto M."/>
            <person name="Ando T."/>
            <person name="Aoki H."/>
            <person name="Arita K."/>
            <person name="Hamada M."/>
            <person name="Harada C."/>
            <person name="Hijishita S."/>
            <person name="Honda M."/>
            <person name="Ichikawa Y."/>
            <person name="Idonuma A."/>
            <person name="Iijima M."/>
            <person name="Ikeda M."/>
            <person name="Ikeno M."/>
            <person name="Itoh S."/>
            <person name="Itoh T."/>
            <person name="Itoh Y."/>
            <person name="Itoh Y."/>
            <person name="Iwabuchi A."/>
            <person name="Kamiya K."/>
            <person name="Karasawa W."/>
            <person name="Katagiri S."/>
            <person name="Kikuta A."/>
            <person name="Kobayashi N."/>
            <person name="Kono I."/>
            <person name="Machita K."/>
            <person name="Maehara T."/>
            <person name="Mizuno H."/>
            <person name="Mizubayashi T."/>
            <person name="Mukai Y."/>
            <person name="Nagasaki H."/>
            <person name="Nakashima M."/>
            <person name="Nakama Y."/>
            <person name="Nakamichi Y."/>
            <person name="Nakamura M."/>
            <person name="Namiki N."/>
            <person name="Negishi M."/>
            <person name="Ohta I."/>
            <person name="Ono N."/>
            <person name="Saji S."/>
            <person name="Sakai K."/>
            <person name="Shibata M."/>
            <person name="Shimokawa T."/>
            <person name="Shomura A."/>
            <person name="Song J."/>
            <person name="Takazaki Y."/>
            <person name="Terasawa K."/>
            <person name="Tsuji K."/>
            <person name="Waki K."/>
            <person name="Yamagata H."/>
            <person name="Yamane H."/>
            <person name="Yoshiki S."/>
            <person name="Yoshihara R."/>
            <person name="Yukawa K."/>
            <person name="Zhong H."/>
            <person name="Iwama H."/>
            <person name="Endo T."/>
            <person name="Ito H."/>
            <person name="Hahn J.H."/>
            <person name="Kim H.I."/>
            <person name="Eun M.Y."/>
            <person name="Yano M."/>
            <person name="Jiang J."/>
            <person name="Gojobori T."/>
        </authorList>
    </citation>
    <scope>NUCLEOTIDE SEQUENCE [LARGE SCALE GENOMIC DNA]</scope>
</reference>